<dbReference type="SMART" id="SM00710">
    <property type="entry name" value="PbH1"/>
    <property type="match status" value="7"/>
</dbReference>
<dbReference type="Gene3D" id="2.160.20.10">
    <property type="entry name" value="Single-stranded right-handed beta-helix, Pectin lyase-like"/>
    <property type="match status" value="1"/>
</dbReference>
<dbReference type="OMA" id="WQFNDCK"/>
<dbReference type="GO" id="GO:0045490">
    <property type="term" value="P:pectin catabolic process"/>
    <property type="evidence" value="ECO:0007669"/>
    <property type="project" value="UniProtKB-ARBA"/>
</dbReference>
<evidence type="ECO:0000313" key="18">
    <source>
        <dbReference type="Proteomes" id="UP000242180"/>
    </source>
</evidence>
<evidence type="ECO:0000256" key="5">
    <source>
        <dbReference type="ARBA" id="ARBA00022737"/>
    </source>
</evidence>
<evidence type="ECO:0000256" key="3">
    <source>
        <dbReference type="ARBA" id="ARBA00022525"/>
    </source>
</evidence>
<reference evidence="17 18" key="1">
    <citation type="submission" date="2016-07" db="EMBL/GenBank/DDBJ databases">
        <title>Pervasive Adenine N6-methylation of Active Genes in Fungi.</title>
        <authorList>
            <consortium name="DOE Joint Genome Institute"/>
            <person name="Mondo S.J."/>
            <person name="Dannebaum R.O."/>
            <person name="Kuo R.C."/>
            <person name="Labutti K."/>
            <person name="Haridas S."/>
            <person name="Kuo A."/>
            <person name="Salamov A."/>
            <person name="Ahrendt S.R."/>
            <person name="Lipzen A."/>
            <person name="Sullivan W."/>
            <person name="Andreopoulos W.B."/>
            <person name="Clum A."/>
            <person name="Lindquist E."/>
            <person name="Daum C."/>
            <person name="Ramamoorthy G.K."/>
            <person name="Gryganskyi A."/>
            <person name="Culley D."/>
            <person name="Magnuson J.K."/>
            <person name="James T.Y."/>
            <person name="O'Malley M.A."/>
            <person name="Stajich J.E."/>
            <person name="Spatafora J.W."/>
            <person name="Visel A."/>
            <person name="Grigoriev I.V."/>
        </authorList>
    </citation>
    <scope>NUCLEOTIDE SEQUENCE [LARGE SCALE GENOMIC DNA]</scope>
    <source>
        <strain evidence="17 18">NRRL 2496</strain>
    </source>
</reference>
<feature type="active site" evidence="14">
    <location>
        <position position="237"/>
    </location>
</feature>
<evidence type="ECO:0000256" key="12">
    <source>
        <dbReference type="ARBA" id="ARBA00023326"/>
    </source>
</evidence>
<organism evidence="17 18">
    <name type="scientific">Syncephalastrum racemosum</name>
    <name type="common">Filamentous fungus</name>
    <dbReference type="NCBI Taxonomy" id="13706"/>
    <lineage>
        <taxon>Eukaryota</taxon>
        <taxon>Fungi</taxon>
        <taxon>Fungi incertae sedis</taxon>
        <taxon>Mucoromycota</taxon>
        <taxon>Mucoromycotina</taxon>
        <taxon>Mucoromycetes</taxon>
        <taxon>Mucorales</taxon>
        <taxon>Syncephalastraceae</taxon>
        <taxon>Syncephalastrum</taxon>
    </lineage>
</organism>
<dbReference type="PANTHER" id="PTHR31736">
    <property type="match status" value="1"/>
</dbReference>
<proteinExistence type="inferred from homology"/>
<dbReference type="STRING" id="13706.A0A1X2HHV2"/>
<evidence type="ECO:0000256" key="11">
    <source>
        <dbReference type="ARBA" id="ARBA00023316"/>
    </source>
</evidence>
<evidence type="ECO:0000256" key="13">
    <source>
        <dbReference type="ARBA" id="ARBA00037312"/>
    </source>
</evidence>
<dbReference type="InParanoid" id="A0A1X2HHV2"/>
<dbReference type="PROSITE" id="PS00502">
    <property type="entry name" value="POLYGALACTURONASE"/>
    <property type="match status" value="1"/>
</dbReference>
<keyword evidence="10 15" id="KW-0326">Glycosidase</keyword>
<evidence type="ECO:0000256" key="4">
    <source>
        <dbReference type="ARBA" id="ARBA00022729"/>
    </source>
</evidence>
<sequence length="393" mass="42772">MLAWQGAQAAPSPSHDHPSHNVRKQCVVPPVSGDASQHIISTFERCNSHADIIFKKSKTYNVDKPMNITGLNDVHISIQGEILFSDNMAYWQENVFLLDFQSAGTWWILSGKDITVDGGGSVNGNAQVWWNAQDPRPVTMTFDNVQGLQVSDITITQAPFWHFFVRDTTNAVFENINISSVSNSTKYFPHNSDGWDLYRSDQVIIRNSKIVNSDDCVSFKANSTNVLVENLDCSGSHGLSVGSLGQYARDGQIDVVTGIKVKNVTCSECQNGARIKAWAGGAGLVSNITFEQMTVTDAENPIVITTHYCDGNQMDYCNGDDSRSLTIKDITFKDISGSVDPDAGKPIISLNCSTNTPCSDITLTNIDVKAANNTPSNVCVNVDGSDKMPLCSA</sequence>
<dbReference type="InterPro" id="IPR006626">
    <property type="entry name" value="PbH1"/>
</dbReference>
<dbReference type="GO" id="GO:0004650">
    <property type="term" value="F:polygalacturonase activity"/>
    <property type="evidence" value="ECO:0007669"/>
    <property type="project" value="InterPro"/>
</dbReference>
<dbReference type="GO" id="GO:0016829">
    <property type="term" value="F:lyase activity"/>
    <property type="evidence" value="ECO:0007669"/>
    <property type="project" value="UniProtKB-KW"/>
</dbReference>
<keyword evidence="7" id="KW-1015">Disulfide bond</keyword>
<dbReference type="Pfam" id="PF00295">
    <property type="entry name" value="Glyco_hydro_28"/>
    <property type="match status" value="1"/>
</dbReference>
<evidence type="ECO:0000256" key="6">
    <source>
        <dbReference type="ARBA" id="ARBA00022801"/>
    </source>
</evidence>
<dbReference type="EMBL" id="MCGN01000003">
    <property type="protein sequence ID" value="ORY98602.1"/>
    <property type="molecule type" value="Genomic_DNA"/>
</dbReference>
<keyword evidence="11" id="KW-0961">Cell wall biogenesis/degradation</keyword>
<dbReference type="InterPro" id="IPR000743">
    <property type="entry name" value="Glyco_hydro_28"/>
</dbReference>
<keyword evidence="8" id="KW-0325">Glycoprotein</keyword>
<dbReference type="PANTHER" id="PTHR31736:SF12">
    <property type="entry name" value="EXO-POLYGALACTURONASE, PUTATIVE-RELATED"/>
    <property type="match status" value="1"/>
</dbReference>
<keyword evidence="12" id="KW-0624">Polysaccharide degradation</keyword>
<keyword evidence="4" id="KW-0732">Signal</keyword>
<evidence type="ECO:0000313" key="17">
    <source>
        <dbReference type="EMBL" id="ORY98602.1"/>
    </source>
</evidence>
<comment type="function">
    <text evidence="13">Specific in hydrolyzing the terminal glycosidic bond of polygalacturonic acid and oligogalacturonates.</text>
</comment>
<evidence type="ECO:0000256" key="8">
    <source>
        <dbReference type="ARBA" id="ARBA00023180"/>
    </source>
</evidence>
<dbReference type="SUPFAM" id="SSF51126">
    <property type="entry name" value="Pectin lyase-like"/>
    <property type="match status" value="1"/>
</dbReference>
<keyword evidence="6 15" id="KW-0378">Hydrolase</keyword>
<evidence type="ECO:0000256" key="10">
    <source>
        <dbReference type="ARBA" id="ARBA00023295"/>
    </source>
</evidence>
<dbReference type="Proteomes" id="UP000242180">
    <property type="component" value="Unassembled WGS sequence"/>
</dbReference>
<keyword evidence="5" id="KW-0677">Repeat</keyword>
<evidence type="ECO:0000256" key="15">
    <source>
        <dbReference type="RuleBase" id="RU361169"/>
    </source>
</evidence>
<feature type="region of interest" description="Disordered" evidence="16">
    <location>
        <begin position="1"/>
        <end position="24"/>
    </location>
</feature>
<dbReference type="GO" id="GO:0071555">
    <property type="term" value="P:cell wall organization"/>
    <property type="evidence" value="ECO:0007669"/>
    <property type="project" value="UniProtKB-KW"/>
</dbReference>
<comment type="similarity">
    <text evidence="2 15">Belongs to the glycosyl hydrolase 28 family.</text>
</comment>
<dbReference type="InterPro" id="IPR012334">
    <property type="entry name" value="Pectin_lyas_fold"/>
</dbReference>
<keyword evidence="3" id="KW-0964">Secreted</keyword>
<comment type="caution">
    <text evidence="17">The sequence shown here is derived from an EMBL/GenBank/DDBJ whole genome shotgun (WGS) entry which is preliminary data.</text>
</comment>
<evidence type="ECO:0000256" key="14">
    <source>
        <dbReference type="PROSITE-ProRule" id="PRU10052"/>
    </source>
</evidence>
<comment type="subcellular location">
    <subcellularLocation>
        <location evidence="1">Secreted</location>
    </subcellularLocation>
</comment>
<keyword evidence="9" id="KW-0119">Carbohydrate metabolism</keyword>
<accession>A0A1X2HHV2</accession>
<dbReference type="InterPro" id="IPR011050">
    <property type="entry name" value="Pectin_lyase_fold/virulence"/>
</dbReference>
<dbReference type="GO" id="GO:0005576">
    <property type="term" value="C:extracellular region"/>
    <property type="evidence" value="ECO:0007669"/>
    <property type="project" value="UniProtKB-SubCell"/>
</dbReference>
<evidence type="ECO:0000256" key="9">
    <source>
        <dbReference type="ARBA" id="ARBA00023277"/>
    </source>
</evidence>
<dbReference type="OrthoDB" id="187139at2759"/>
<protein>
    <submittedName>
        <fullName evidence="17">Pectin lyase fold/virulence factor</fullName>
    </submittedName>
</protein>
<keyword evidence="18" id="KW-1185">Reference proteome</keyword>
<evidence type="ECO:0000256" key="2">
    <source>
        <dbReference type="ARBA" id="ARBA00008834"/>
    </source>
</evidence>
<dbReference type="AlphaFoldDB" id="A0A1X2HHV2"/>
<gene>
    <name evidence="17" type="ORF">BCR43DRAFT_435949</name>
</gene>
<evidence type="ECO:0000256" key="1">
    <source>
        <dbReference type="ARBA" id="ARBA00004613"/>
    </source>
</evidence>
<evidence type="ECO:0000256" key="16">
    <source>
        <dbReference type="SAM" id="MobiDB-lite"/>
    </source>
</evidence>
<evidence type="ECO:0000256" key="7">
    <source>
        <dbReference type="ARBA" id="ARBA00023157"/>
    </source>
</evidence>
<name>A0A1X2HHV2_SYNRA</name>
<keyword evidence="17" id="KW-0456">Lyase</keyword>